<dbReference type="Gene3D" id="3.40.50.2300">
    <property type="match status" value="1"/>
</dbReference>
<comment type="function">
    <text evidence="5">May play the central regulatory role in sporulation. It may be an element of the effector pathway responsible for the activation of sporulation genes in response to nutritional stress. Spo0A may act in concert with spo0H (a sigma factor) to control the expression of some genes that are critical to the sporulation process.</text>
</comment>
<gene>
    <name evidence="10" type="ORF">CUS_6766</name>
</gene>
<keyword evidence="3 7" id="KW-0238">DNA-binding</keyword>
<name>E9SBV1_RUMAL</name>
<dbReference type="PANTHER" id="PTHR48111">
    <property type="entry name" value="REGULATOR OF RPOS"/>
    <property type="match status" value="1"/>
</dbReference>
<dbReference type="InterPro" id="IPR036388">
    <property type="entry name" value="WH-like_DNA-bd_sf"/>
</dbReference>
<dbReference type="SUPFAM" id="SSF52172">
    <property type="entry name" value="CheY-like"/>
    <property type="match status" value="1"/>
</dbReference>
<dbReference type="SMART" id="SM00862">
    <property type="entry name" value="Trans_reg_C"/>
    <property type="match status" value="1"/>
</dbReference>
<dbReference type="RefSeq" id="WP_002849428.1">
    <property type="nucleotide sequence ID" value="NZ_ADKM02000075.1"/>
</dbReference>
<evidence type="ECO:0000259" key="9">
    <source>
        <dbReference type="PROSITE" id="PS51755"/>
    </source>
</evidence>
<sequence length="203" mass="22760">MKKILVLEDDENIRLGLCHILRAKGFEAVPAENISEAREIFGGCSLCLLDVMLPDGSGVDFCREIRKSSDVPVIFLTCVDDSGRIAGALDSGGDDYVVKPFDTVVLISRINAALRRCGSAEEPSAELELTAIERELLDYFRINKNRILTREQILARLWDSRGEYVNDNTLSVRINRLRAKLEKNGRCGRIVTVKGVGYKWEEQ</sequence>
<feature type="domain" description="Response regulatory" evidence="8">
    <location>
        <begin position="3"/>
        <end position="114"/>
    </location>
</feature>
<dbReference type="InterPro" id="IPR039420">
    <property type="entry name" value="WalR-like"/>
</dbReference>
<comment type="caution">
    <text evidence="10">The sequence shown here is derived from an EMBL/GenBank/DDBJ whole genome shotgun (WGS) entry which is preliminary data.</text>
</comment>
<organism evidence="10 11">
    <name type="scientific">Ruminococcus albus 8</name>
    <dbReference type="NCBI Taxonomy" id="246199"/>
    <lineage>
        <taxon>Bacteria</taxon>
        <taxon>Bacillati</taxon>
        <taxon>Bacillota</taxon>
        <taxon>Clostridia</taxon>
        <taxon>Eubacteriales</taxon>
        <taxon>Oscillospiraceae</taxon>
        <taxon>Ruminococcus</taxon>
    </lineage>
</organism>
<dbReference type="PANTHER" id="PTHR48111:SF73">
    <property type="entry name" value="ALKALINE PHOSPHATASE SYNTHESIS TRANSCRIPTIONAL REGULATORY PROTEIN PHOP"/>
    <property type="match status" value="1"/>
</dbReference>
<keyword evidence="11" id="KW-1185">Reference proteome</keyword>
<dbReference type="Gene3D" id="6.10.250.690">
    <property type="match status" value="1"/>
</dbReference>
<dbReference type="CDD" id="cd17574">
    <property type="entry name" value="REC_OmpR"/>
    <property type="match status" value="1"/>
</dbReference>
<dbReference type="eggNOG" id="COG0745">
    <property type="taxonomic scope" value="Bacteria"/>
</dbReference>
<dbReference type="InterPro" id="IPR001867">
    <property type="entry name" value="OmpR/PhoB-type_DNA-bd"/>
</dbReference>
<dbReference type="GO" id="GO:0005829">
    <property type="term" value="C:cytosol"/>
    <property type="evidence" value="ECO:0007669"/>
    <property type="project" value="TreeGrafter"/>
</dbReference>
<dbReference type="STRING" id="246199.CUS_6766"/>
<feature type="domain" description="OmpR/PhoB-type" evidence="9">
    <location>
        <begin position="99"/>
        <end position="202"/>
    </location>
</feature>
<reference evidence="10 11" key="1">
    <citation type="submission" date="2011-02" db="EMBL/GenBank/DDBJ databases">
        <authorList>
            <person name="Nelson K.E."/>
            <person name="Sutton G."/>
            <person name="Torralba M."/>
            <person name="Durkin S."/>
            <person name="Harkins D."/>
            <person name="Montgomery R."/>
            <person name="Ziemer C."/>
            <person name="Klaassens E."/>
            <person name="Ocuiv P."/>
            <person name="Morrison M."/>
        </authorList>
    </citation>
    <scope>NUCLEOTIDE SEQUENCE [LARGE SCALE GENOMIC DNA]</scope>
    <source>
        <strain evidence="10 11">8</strain>
    </source>
</reference>
<keyword evidence="6" id="KW-0597">Phosphoprotein</keyword>
<dbReference type="GO" id="GO:0000976">
    <property type="term" value="F:transcription cis-regulatory region binding"/>
    <property type="evidence" value="ECO:0007669"/>
    <property type="project" value="TreeGrafter"/>
</dbReference>
<dbReference type="GO" id="GO:0032993">
    <property type="term" value="C:protein-DNA complex"/>
    <property type="evidence" value="ECO:0007669"/>
    <property type="project" value="TreeGrafter"/>
</dbReference>
<dbReference type="CDD" id="cd00383">
    <property type="entry name" value="trans_reg_C"/>
    <property type="match status" value="1"/>
</dbReference>
<dbReference type="InterPro" id="IPR016032">
    <property type="entry name" value="Sig_transdc_resp-reg_C-effctor"/>
</dbReference>
<dbReference type="SMART" id="SM00448">
    <property type="entry name" value="REC"/>
    <property type="match status" value="1"/>
</dbReference>
<feature type="DNA-binding region" description="OmpR/PhoB-type" evidence="7">
    <location>
        <begin position="99"/>
        <end position="202"/>
    </location>
</feature>
<keyword evidence="2" id="KW-0805">Transcription regulation</keyword>
<dbReference type="EMBL" id="ADKM02000075">
    <property type="protein sequence ID" value="EGC03214.1"/>
    <property type="molecule type" value="Genomic_DNA"/>
</dbReference>
<evidence type="ECO:0000256" key="1">
    <source>
        <dbReference type="ARBA" id="ARBA00018672"/>
    </source>
</evidence>
<evidence type="ECO:0000313" key="11">
    <source>
        <dbReference type="Proteomes" id="UP000004259"/>
    </source>
</evidence>
<keyword evidence="4" id="KW-0804">Transcription</keyword>
<proteinExistence type="predicted"/>
<dbReference type="OrthoDB" id="9779174at2"/>
<evidence type="ECO:0000256" key="7">
    <source>
        <dbReference type="PROSITE-ProRule" id="PRU01091"/>
    </source>
</evidence>
<accession>E9SBV1</accession>
<dbReference type="GO" id="GO:0006355">
    <property type="term" value="P:regulation of DNA-templated transcription"/>
    <property type="evidence" value="ECO:0007669"/>
    <property type="project" value="InterPro"/>
</dbReference>
<feature type="modified residue" description="4-aspartylphosphate" evidence="6">
    <location>
        <position position="50"/>
    </location>
</feature>
<protein>
    <recommendedName>
        <fullName evidence="1">Stage 0 sporulation protein A homolog</fullName>
    </recommendedName>
</protein>
<dbReference type="Pfam" id="PF00486">
    <property type="entry name" value="Trans_reg_C"/>
    <property type="match status" value="1"/>
</dbReference>
<evidence type="ECO:0000256" key="5">
    <source>
        <dbReference type="ARBA" id="ARBA00024867"/>
    </source>
</evidence>
<evidence type="ECO:0000256" key="2">
    <source>
        <dbReference type="ARBA" id="ARBA00023015"/>
    </source>
</evidence>
<dbReference type="Proteomes" id="UP000004259">
    <property type="component" value="Unassembled WGS sequence"/>
</dbReference>
<dbReference type="Pfam" id="PF00072">
    <property type="entry name" value="Response_reg"/>
    <property type="match status" value="1"/>
</dbReference>
<evidence type="ECO:0000259" key="8">
    <source>
        <dbReference type="PROSITE" id="PS50110"/>
    </source>
</evidence>
<evidence type="ECO:0000256" key="4">
    <source>
        <dbReference type="ARBA" id="ARBA00023163"/>
    </source>
</evidence>
<dbReference type="InterPro" id="IPR011006">
    <property type="entry name" value="CheY-like_superfamily"/>
</dbReference>
<dbReference type="SUPFAM" id="SSF46894">
    <property type="entry name" value="C-terminal effector domain of the bipartite response regulators"/>
    <property type="match status" value="1"/>
</dbReference>
<evidence type="ECO:0000256" key="3">
    <source>
        <dbReference type="ARBA" id="ARBA00023125"/>
    </source>
</evidence>
<dbReference type="PROSITE" id="PS51755">
    <property type="entry name" value="OMPR_PHOB"/>
    <property type="match status" value="1"/>
</dbReference>
<dbReference type="InterPro" id="IPR001789">
    <property type="entry name" value="Sig_transdc_resp-reg_receiver"/>
</dbReference>
<dbReference type="GO" id="GO:0000156">
    <property type="term" value="F:phosphorelay response regulator activity"/>
    <property type="evidence" value="ECO:0007669"/>
    <property type="project" value="TreeGrafter"/>
</dbReference>
<dbReference type="Gene3D" id="1.10.10.10">
    <property type="entry name" value="Winged helix-like DNA-binding domain superfamily/Winged helix DNA-binding domain"/>
    <property type="match status" value="1"/>
</dbReference>
<dbReference type="AlphaFoldDB" id="E9SBV1"/>
<dbReference type="PROSITE" id="PS50110">
    <property type="entry name" value="RESPONSE_REGULATORY"/>
    <property type="match status" value="1"/>
</dbReference>
<evidence type="ECO:0000256" key="6">
    <source>
        <dbReference type="PROSITE-ProRule" id="PRU00169"/>
    </source>
</evidence>
<evidence type="ECO:0000313" key="10">
    <source>
        <dbReference type="EMBL" id="EGC03214.1"/>
    </source>
</evidence>